<sequence>MTTAPKGGLGNGQSTMAGGGIFDPSVLFDLDDILMAGDCSNDTQSSLVHTPIKEEPEYDNDDHRYVHSPIGLPIPNRNGGVGMLGYTSIKQEVGNSSSPAGGMWGAPSQMQRTVNNVPFPVTPFNTPSQGPSVFMGPDLRNFFLSGTDSHHQHLNSVSNPTLSVSIKEELTDLETDLETMKAISMFPMEEDDIFQVDKADLIQGPTLAELNANDESLLTDFNFDDFVMPTQMMGKYNKPFNGSDNVNADRFRMAELNAAFSASPSLSHFELNRTRNVMAGMASEDDYSQLGASQMGFDLEQLPPVDMPFPSSGTPFSLTGIENNAGMSSTTVTSPLSASLPANFGHVTLSKLTRRTEEGGRVKPPPPYPTSPPQKSTNNSALQELLSVRSPGRLPSPNAAGGSHSPSPTAQRPSYPGGARQRTSNSASSSSGGSQTIPRPNLAATNPLLLARLSSSAPGPSILGGNAVPGESSTWQRREPRNRLFSTSSLVEEVHGSASSISTVGILSPGSFDFSHDEGFDSEDDSDHYEDFDDSDSDSGGSDDESRGEAQAGSSSGKKERFFWQYNVQAKGPKGHKISLAPETVDPHVLNKVQDPVFSPYCSVDGIKHSGKARRGDGNDLTPNPRKLHSIGRELDKLNRLINDMTPVSELPMAVRPKSRKEKNKLASRACRLKKKAQHEANKVKLYGLEQEHRKLMAAISQTKLMIAAKYDVMAVAQNPSSTPQQGLDASARLERIAKSLTKVKIAGHSTDFVNRVLERVKAGEPSGGLDEI</sequence>
<evidence type="ECO:0000313" key="3">
    <source>
        <dbReference type="EMBL" id="KAI9564692.1"/>
    </source>
</evidence>
<feature type="region of interest" description="Disordered" evidence="1">
    <location>
        <begin position="348"/>
        <end position="378"/>
    </location>
</feature>
<dbReference type="Proteomes" id="UP000820818">
    <property type="component" value="Linkage Group LG1"/>
</dbReference>
<feature type="region of interest" description="Disordered" evidence="1">
    <location>
        <begin position="515"/>
        <end position="558"/>
    </location>
</feature>
<evidence type="ECO:0000313" key="4">
    <source>
        <dbReference type="Proteomes" id="UP000820818"/>
    </source>
</evidence>
<feature type="region of interest" description="Disordered" evidence="1">
    <location>
        <begin position="457"/>
        <end position="480"/>
    </location>
</feature>
<feature type="compositionally biased region" description="Pro residues" evidence="1">
    <location>
        <begin position="363"/>
        <end position="372"/>
    </location>
</feature>
<reference evidence="3 4" key="1">
    <citation type="submission" date="2022-05" db="EMBL/GenBank/DDBJ databases">
        <title>A multi-omics perspective on studying reproductive biology in Daphnia sinensis.</title>
        <authorList>
            <person name="Jia J."/>
        </authorList>
    </citation>
    <scope>NUCLEOTIDE SEQUENCE [LARGE SCALE GENOMIC DNA]</scope>
    <source>
        <strain evidence="3 4">WSL</strain>
    </source>
</reference>
<dbReference type="SMART" id="SM00338">
    <property type="entry name" value="BRLZ"/>
    <property type="match status" value="1"/>
</dbReference>
<feature type="domain" description="BZIP" evidence="2">
    <location>
        <begin position="660"/>
        <end position="674"/>
    </location>
</feature>
<gene>
    <name evidence="3" type="ORF">GHT06_008433</name>
</gene>
<dbReference type="GO" id="GO:0006986">
    <property type="term" value="P:response to unfolded protein"/>
    <property type="evidence" value="ECO:0007669"/>
    <property type="project" value="InterPro"/>
</dbReference>
<dbReference type="PANTHER" id="PTHR21552:SF2">
    <property type="entry name" value="CREB3 REGULATORY FACTOR"/>
    <property type="match status" value="1"/>
</dbReference>
<dbReference type="InterPro" id="IPR039165">
    <property type="entry name" value="CREBRF"/>
</dbReference>
<protein>
    <recommendedName>
        <fullName evidence="2">BZIP domain-containing protein</fullName>
    </recommendedName>
</protein>
<proteinExistence type="predicted"/>
<dbReference type="PANTHER" id="PTHR21552">
    <property type="entry name" value="ADULT RETINA PROTEIN"/>
    <property type="match status" value="1"/>
</dbReference>
<comment type="caution">
    <text evidence="3">The sequence shown here is derived from an EMBL/GenBank/DDBJ whole genome shotgun (WGS) entry which is preliminary data.</text>
</comment>
<evidence type="ECO:0000259" key="2">
    <source>
        <dbReference type="PROSITE" id="PS00036"/>
    </source>
</evidence>
<feature type="compositionally biased region" description="Low complexity" evidence="1">
    <location>
        <begin position="419"/>
        <end position="441"/>
    </location>
</feature>
<dbReference type="InterPro" id="IPR004827">
    <property type="entry name" value="bZIP"/>
</dbReference>
<dbReference type="GO" id="GO:0000977">
    <property type="term" value="F:RNA polymerase II transcription regulatory region sequence-specific DNA binding"/>
    <property type="evidence" value="ECO:0007669"/>
    <property type="project" value="TreeGrafter"/>
</dbReference>
<dbReference type="GO" id="GO:0000981">
    <property type="term" value="F:DNA-binding transcription factor activity, RNA polymerase II-specific"/>
    <property type="evidence" value="ECO:0007669"/>
    <property type="project" value="TreeGrafter"/>
</dbReference>
<name>A0AAD5PYY9_9CRUS</name>
<dbReference type="EMBL" id="WJBH02000001">
    <property type="protein sequence ID" value="KAI9564692.1"/>
    <property type="molecule type" value="Genomic_DNA"/>
</dbReference>
<dbReference type="GO" id="GO:0005634">
    <property type="term" value="C:nucleus"/>
    <property type="evidence" value="ECO:0007669"/>
    <property type="project" value="TreeGrafter"/>
</dbReference>
<feature type="region of interest" description="Disordered" evidence="1">
    <location>
        <begin position="390"/>
        <end position="441"/>
    </location>
</feature>
<evidence type="ECO:0000256" key="1">
    <source>
        <dbReference type="SAM" id="MobiDB-lite"/>
    </source>
</evidence>
<accession>A0AAD5PYY9</accession>
<dbReference type="CDD" id="cd14809">
    <property type="entry name" value="bZIP_AUREO-like"/>
    <property type="match status" value="1"/>
</dbReference>
<keyword evidence="4" id="KW-1185">Reference proteome</keyword>
<feature type="compositionally biased region" description="Acidic residues" evidence="1">
    <location>
        <begin position="520"/>
        <end position="543"/>
    </location>
</feature>
<dbReference type="AlphaFoldDB" id="A0AAD5PYY9"/>
<dbReference type="PROSITE" id="PS00036">
    <property type="entry name" value="BZIP_BASIC"/>
    <property type="match status" value="1"/>
</dbReference>
<organism evidence="3 4">
    <name type="scientific">Daphnia sinensis</name>
    <dbReference type="NCBI Taxonomy" id="1820382"/>
    <lineage>
        <taxon>Eukaryota</taxon>
        <taxon>Metazoa</taxon>
        <taxon>Ecdysozoa</taxon>
        <taxon>Arthropoda</taxon>
        <taxon>Crustacea</taxon>
        <taxon>Branchiopoda</taxon>
        <taxon>Diplostraca</taxon>
        <taxon>Cladocera</taxon>
        <taxon>Anomopoda</taxon>
        <taxon>Daphniidae</taxon>
        <taxon>Daphnia</taxon>
        <taxon>Daphnia similis group</taxon>
    </lineage>
</organism>